<feature type="domain" description="DUF5683" evidence="2">
    <location>
        <begin position="65"/>
        <end position="126"/>
    </location>
</feature>
<dbReference type="InterPro" id="IPR043738">
    <property type="entry name" value="DUF5683"/>
</dbReference>
<dbReference type="Pfam" id="PF18935">
    <property type="entry name" value="DUF5683"/>
    <property type="match status" value="1"/>
</dbReference>
<comment type="caution">
    <text evidence="3">The sequence shown here is derived from an EMBL/GenBank/DDBJ whole genome shotgun (WGS) entry which is preliminary data.</text>
</comment>
<feature type="signal peptide" evidence="1">
    <location>
        <begin position="1"/>
        <end position="20"/>
    </location>
</feature>
<dbReference type="Proteomes" id="UP000566071">
    <property type="component" value="Unassembled WGS sequence"/>
</dbReference>
<proteinExistence type="predicted"/>
<dbReference type="RefSeq" id="WP_175269412.1">
    <property type="nucleotide sequence ID" value="NZ_JABFCR010000018.1"/>
</dbReference>
<evidence type="ECO:0000256" key="1">
    <source>
        <dbReference type="SAM" id="SignalP"/>
    </source>
</evidence>
<protein>
    <recommendedName>
        <fullName evidence="2">DUF5683 domain-containing protein</fullName>
    </recommendedName>
</protein>
<reference evidence="3 4" key="1">
    <citation type="submission" date="2020-05" db="EMBL/GenBank/DDBJ databases">
        <authorList>
            <person name="Khan S.A."/>
            <person name="Jeon C.O."/>
            <person name="Chun B.H."/>
        </authorList>
    </citation>
    <scope>NUCLEOTIDE SEQUENCE [LARGE SCALE GENOMIC DNA]</scope>
    <source>
        <strain evidence="3 4">S1162</strain>
    </source>
</reference>
<keyword evidence="1" id="KW-0732">Signal</keyword>
<gene>
    <name evidence="3" type="ORF">HK413_05435</name>
</gene>
<evidence type="ECO:0000313" key="4">
    <source>
        <dbReference type="Proteomes" id="UP000566071"/>
    </source>
</evidence>
<sequence length="132" mass="14903">MQRYFLIIGLLIAFSFSAMAQVPIVPLMPGTQSRADSIQARKDTTKGKAFAPKSTVEKVYHPDSTHSPSKAWHRSLIIPGLGPVYNHRIWKVPVIYTGLTLLVLMYRFNQTAYTEDLAIARYRAKGTQPARR</sequence>
<evidence type="ECO:0000313" key="3">
    <source>
        <dbReference type="EMBL" id="NNU33726.1"/>
    </source>
</evidence>
<evidence type="ECO:0000259" key="2">
    <source>
        <dbReference type="Pfam" id="PF18935"/>
    </source>
</evidence>
<keyword evidence="4" id="KW-1185">Reference proteome</keyword>
<organism evidence="3 4">
    <name type="scientific">Mucilaginibacter humi</name>
    <dbReference type="NCBI Taxonomy" id="2732510"/>
    <lineage>
        <taxon>Bacteria</taxon>
        <taxon>Pseudomonadati</taxon>
        <taxon>Bacteroidota</taxon>
        <taxon>Sphingobacteriia</taxon>
        <taxon>Sphingobacteriales</taxon>
        <taxon>Sphingobacteriaceae</taxon>
        <taxon>Mucilaginibacter</taxon>
    </lineage>
</organism>
<feature type="chain" id="PRO_5045303251" description="DUF5683 domain-containing protein" evidence="1">
    <location>
        <begin position="21"/>
        <end position="132"/>
    </location>
</feature>
<name>A0ABX1W240_9SPHI</name>
<dbReference type="EMBL" id="JABFCR010000018">
    <property type="protein sequence ID" value="NNU33726.1"/>
    <property type="molecule type" value="Genomic_DNA"/>
</dbReference>
<accession>A0ABX1W240</accession>